<keyword evidence="1" id="KW-0175">Coiled coil</keyword>
<dbReference type="Proteomes" id="UP001626550">
    <property type="component" value="Unassembled WGS sequence"/>
</dbReference>
<comment type="caution">
    <text evidence="2">The sequence shown here is derived from an EMBL/GenBank/DDBJ whole genome shotgun (WGS) entry which is preliminary data.</text>
</comment>
<name>A0ABD2PT15_9PLAT</name>
<proteinExistence type="predicted"/>
<evidence type="ECO:0000313" key="2">
    <source>
        <dbReference type="EMBL" id="KAL3310622.1"/>
    </source>
</evidence>
<dbReference type="AlphaFoldDB" id="A0ABD2PT15"/>
<keyword evidence="3" id="KW-1185">Reference proteome</keyword>
<gene>
    <name evidence="2" type="ORF">Ciccas_010809</name>
</gene>
<organism evidence="2 3">
    <name type="scientific">Cichlidogyrus casuarinus</name>
    <dbReference type="NCBI Taxonomy" id="1844966"/>
    <lineage>
        <taxon>Eukaryota</taxon>
        <taxon>Metazoa</taxon>
        <taxon>Spiralia</taxon>
        <taxon>Lophotrochozoa</taxon>
        <taxon>Platyhelminthes</taxon>
        <taxon>Monogenea</taxon>
        <taxon>Monopisthocotylea</taxon>
        <taxon>Dactylogyridea</taxon>
        <taxon>Ancyrocephalidae</taxon>
        <taxon>Cichlidogyrus</taxon>
    </lineage>
</organism>
<dbReference type="EMBL" id="JBJKFK010002789">
    <property type="protein sequence ID" value="KAL3310622.1"/>
    <property type="molecule type" value="Genomic_DNA"/>
</dbReference>
<feature type="coiled-coil region" evidence="1">
    <location>
        <begin position="360"/>
        <end position="387"/>
    </location>
</feature>
<evidence type="ECO:0000313" key="3">
    <source>
        <dbReference type="Proteomes" id="UP001626550"/>
    </source>
</evidence>
<feature type="coiled-coil region" evidence="1">
    <location>
        <begin position="157"/>
        <end position="184"/>
    </location>
</feature>
<accession>A0ABD2PT15</accession>
<sequence length="550" mass="64174">MFNALQLVQGIKFDSDGLVNVPHVIMYPEGLPEVVLVHAEVVSLVQSLQLEMLAKLKGQVVKRMEFAVKERSRMTDMVPMDLWKKQGIHESATIQEPPLSENLISELLRNVQEKEDSNELTISKEALLNYLQFTGNQCARNNRDLHQRYSIFYESLLSSSQKSMNKLELENSQLKTELEGEKRAANIKMMFEMHEKLQMLLSEVVGFRAFLHHLITDRRHQAKEIREEVSRQFSQTAVNIFAFCYQQNSLFDTFRTRLYQQATDQIATIRNRTFMELLAIREKLNIKQSPCERELSDELVQTRNEFAEQELKLKTMKALEWWRRATVKNSLTKQVNELTFQLANKKIKLITMNRVGKERFDQMDALVKKLQEQLSSSERELHILYQISKKDFMLKNSYKQELDKKLQVDAEMNKVRQMQEDKFQMDKLELEQKLKLAQNSTVLATTKFEEASANFNKNTRLLQQQLNEEKRYKKIAIDRSINLQKTVEAYERKLGMSSSLSLSHLLPLLADISTAQPVSPKKEVRTTRLLVSFYDMSVEGEVRADEAGFK</sequence>
<evidence type="ECO:0000256" key="1">
    <source>
        <dbReference type="SAM" id="Coils"/>
    </source>
</evidence>
<protein>
    <submittedName>
        <fullName evidence="2">Uncharacterized protein</fullName>
    </submittedName>
</protein>
<reference evidence="2 3" key="1">
    <citation type="submission" date="2024-11" db="EMBL/GenBank/DDBJ databases">
        <title>Adaptive evolution of stress response genes in parasites aligns with host niche diversity.</title>
        <authorList>
            <person name="Hahn C."/>
            <person name="Resl P."/>
        </authorList>
    </citation>
    <scope>NUCLEOTIDE SEQUENCE [LARGE SCALE GENOMIC DNA]</scope>
    <source>
        <strain evidence="2">EGGRZ-B1_66</strain>
        <tissue evidence="2">Body</tissue>
    </source>
</reference>